<name>A0A5S3PKB2_9RHOB</name>
<evidence type="ECO:0000313" key="1">
    <source>
        <dbReference type="EMBL" id="TMM54868.1"/>
    </source>
</evidence>
<evidence type="ECO:0000313" key="2">
    <source>
        <dbReference type="Proteomes" id="UP000309550"/>
    </source>
</evidence>
<proteinExistence type="predicted"/>
<evidence type="ECO:0008006" key="3">
    <source>
        <dbReference type="Google" id="ProtNLM"/>
    </source>
</evidence>
<dbReference type="Proteomes" id="UP000309550">
    <property type="component" value="Unassembled WGS sequence"/>
</dbReference>
<dbReference type="OrthoDB" id="9796999at2"/>
<keyword evidence="2" id="KW-1185">Reference proteome</keyword>
<sequence>MDTQTLTETLEITDIAQWRGWLLAHHASPDGIWVITYRKRAGGTHVSRGAVLDEALCFGWIDGPRRGMDDGRRTMQLLSPRRIEHWAQSYKDRISRLTREGRMHAAGLARVAAAKRDGSWSFMDDVEALMVPGDLVAALAQRPEATGRFGSFSPGSVRKVLRWIKLADTPEARAKRIAQTAELVAHTQGPPQM</sequence>
<comment type="caution">
    <text evidence="1">The sequence shown here is derived from an EMBL/GenBank/DDBJ whole genome shotgun (WGS) entry which is preliminary data.</text>
</comment>
<accession>A0A5S3PKB2</accession>
<reference evidence="1 2" key="1">
    <citation type="submission" date="2019-05" db="EMBL/GenBank/DDBJ databases">
        <title>Sulfitobacter sabulilitoris sp. nov., isolated from a marine sand.</title>
        <authorList>
            <person name="Yoon J.-H."/>
        </authorList>
    </citation>
    <scope>NUCLEOTIDE SEQUENCE [LARGE SCALE GENOMIC DNA]</scope>
    <source>
        <strain evidence="1 2">HSMS-29</strain>
    </source>
</reference>
<organism evidence="1 2">
    <name type="scientific">Sulfitobacter sabulilitoris</name>
    <dbReference type="NCBI Taxonomy" id="2562655"/>
    <lineage>
        <taxon>Bacteria</taxon>
        <taxon>Pseudomonadati</taxon>
        <taxon>Pseudomonadota</taxon>
        <taxon>Alphaproteobacteria</taxon>
        <taxon>Rhodobacterales</taxon>
        <taxon>Roseobacteraceae</taxon>
        <taxon>Sulfitobacter</taxon>
    </lineage>
</organism>
<dbReference type="Pfam" id="PF13376">
    <property type="entry name" value="OmdA"/>
    <property type="match status" value="1"/>
</dbReference>
<dbReference type="EMBL" id="VANS01000001">
    <property type="protein sequence ID" value="TMM54868.1"/>
    <property type="molecule type" value="Genomic_DNA"/>
</dbReference>
<dbReference type="AlphaFoldDB" id="A0A5S3PKB2"/>
<dbReference type="RefSeq" id="WP_138661040.1">
    <property type="nucleotide sequence ID" value="NZ_VANS01000001.1"/>
</dbReference>
<protein>
    <recommendedName>
        <fullName evidence="3">Bacteriocin-protection protein</fullName>
    </recommendedName>
</protein>
<gene>
    <name evidence="1" type="ORF">FDT80_04625</name>
</gene>